<dbReference type="InterPro" id="IPR012347">
    <property type="entry name" value="Ferritin-like"/>
</dbReference>
<dbReference type="EC" id="1.16.3.1" evidence="7"/>
<comment type="function">
    <text evidence="7">Iron-storage protein, whose ferroxidase center binds Fe(2+), oxidizes it using dioxygen to Fe(3+), and participates in the subsequent Fe(3+) oxide mineral core formation within the central cavity of the BFR protein shell.</text>
</comment>
<dbReference type="RefSeq" id="WP_199048470.1">
    <property type="nucleotide sequence ID" value="NZ_JAELXT010000007.1"/>
</dbReference>
<feature type="compositionally biased region" description="Basic and acidic residues" evidence="9">
    <location>
        <begin position="131"/>
        <end position="140"/>
    </location>
</feature>
<dbReference type="EMBL" id="JAELXT010000007">
    <property type="protein sequence ID" value="MBJ6125546.1"/>
    <property type="molecule type" value="Genomic_DNA"/>
</dbReference>
<dbReference type="PANTHER" id="PTHR30295">
    <property type="entry name" value="BACTERIOFERRITIN"/>
    <property type="match status" value="1"/>
</dbReference>
<feature type="region of interest" description="Disordered" evidence="9">
    <location>
        <begin position="114"/>
        <end position="140"/>
    </location>
</feature>
<feature type="domain" description="Ferritin-like diiron" evidence="10">
    <location>
        <begin position="1"/>
        <end position="140"/>
    </location>
</feature>
<comment type="catalytic activity">
    <reaction evidence="7">
        <text>4 Fe(2+) + O2 + 4 H(+) = 4 Fe(3+) + 2 H2O</text>
        <dbReference type="Rhea" id="RHEA:11148"/>
        <dbReference type="ChEBI" id="CHEBI:15377"/>
        <dbReference type="ChEBI" id="CHEBI:15378"/>
        <dbReference type="ChEBI" id="CHEBI:15379"/>
        <dbReference type="ChEBI" id="CHEBI:29033"/>
        <dbReference type="ChEBI" id="CHEBI:29034"/>
        <dbReference type="EC" id="1.16.3.1"/>
    </reaction>
</comment>
<accession>A0ABS0XZR5</accession>
<dbReference type="PRINTS" id="PR00601">
    <property type="entry name" value="BACFERRITIN"/>
</dbReference>
<evidence type="ECO:0000256" key="1">
    <source>
        <dbReference type="ARBA" id="ARBA00001970"/>
    </source>
</evidence>
<evidence type="ECO:0000259" key="10">
    <source>
        <dbReference type="PROSITE" id="PS50905"/>
    </source>
</evidence>
<evidence type="ECO:0000256" key="8">
    <source>
        <dbReference type="RuleBase" id="RU000623"/>
    </source>
</evidence>
<reference evidence="12" key="1">
    <citation type="submission" date="2020-12" db="EMBL/GenBank/DDBJ databases">
        <title>Hymenobacter sp.</title>
        <authorList>
            <person name="Kim M.K."/>
        </authorList>
    </citation>
    <scope>NUCLEOTIDE SEQUENCE [LARGE SCALE GENOMIC DNA]</scope>
    <source>
        <strain evidence="12">BT325</strain>
    </source>
</reference>
<dbReference type="PROSITE" id="PS50905">
    <property type="entry name" value="FERRITIN_LIKE"/>
    <property type="match status" value="1"/>
</dbReference>
<evidence type="ECO:0000256" key="2">
    <source>
        <dbReference type="ARBA" id="ARBA00008093"/>
    </source>
</evidence>
<dbReference type="CDD" id="cd00907">
    <property type="entry name" value="Bacterioferritin"/>
    <property type="match status" value="1"/>
</dbReference>
<dbReference type="Proteomes" id="UP000620670">
    <property type="component" value="Unassembled WGS sequence"/>
</dbReference>
<keyword evidence="4 8" id="KW-0349">Heme</keyword>
<evidence type="ECO:0000256" key="4">
    <source>
        <dbReference type="ARBA" id="ARBA00022617"/>
    </source>
</evidence>
<dbReference type="SUPFAM" id="SSF47240">
    <property type="entry name" value="Ferritin-like"/>
    <property type="match status" value="1"/>
</dbReference>
<dbReference type="PIRSF" id="PIRSF002560">
    <property type="entry name" value="Bacterioferritin"/>
    <property type="match status" value="1"/>
</dbReference>
<comment type="cofactor">
    <cofactor evidence="1">
        <name>heme b</name>
        <dbReference type="ChEBI" id="CHEBI:60344"/>
    </cofactor>
</comment>
<dbReference type="InterPro" id="IPR002024">
    <property type="entry name" value="Bacterioferritin"/>
</dbReference>
<gene>
    <name evidence="11" type="ORF">JAO75_08985</name>
</gene>
<protein>
    <recommendedName>
        <fullName evidence="7 8">Bacterioferritin</fullName>
        <ecNumber evidence="7">1.16.3.1</ecNumber>
    </recommendedName>
</protein>
<evidence type="ECO:0000313" key="12">
    <source>
        <dbReference type="Proteomes" id="UP000620670"/>
    </source>
</evidence>
<name>A0ABS0XZR5_9HYPH</name>
<comment type="similarity">
    <text evidence="2 7 8">Belongs to the bacterioferritin family.</text>
</comment>
<evidence type="ECO:0000256" key="3">
    <source>
        <dbReference type="ARBA" id="ARBA00022434"/>
    </source>
</evidence>
<dbReference type="PANTHER" id="PTHR30295:SF0">
    <property type="entry name" value="BACTERIOFERRITIN"/>
    <property type="match status" value="1"/>
</dbReference>
<dbReference type="Pfam" id="PF00210">
    <property type="entry name" value="Ferritin"/>
    <property type="match status" value="1"/>
</dbReference>
<organism evidence="11 12">
    <name type="scientific">Microvirga splendida</name>
    <dbReference type="NCBI Taxonomy" id="2795727"/>
    <lineage>
        <taxon>Bacteria</taxon>
        <taxon>Pseudomonadati</taxon>
        <taxon>Pseudomonadota</taxon>
        <taxon>Alphaproteobacteria</taxon>
        <taxon>Hyphomicrobiales</taxon>
        <taxon>Methylobacteriaceae</taxon>
        <taxon>Microvirga</taxon>
    </lineage>
</organism>
<dbReference type="InterPro" id="IPR009078">
    <property type="entry name" value="Ferritin-like_SF"/>
</dbReference>
<evidence type="ECO:0000256" key="6">
    <source>
        <dbReference type="ARBA" id="ARBA00023004"/>
    </source>
</evidence>
<proteinExistence type="inferred from homology"/>
<keyword evidence="3 7" id="KW-0409">Iron storage</keyword>
<comment type="caution">
    <text evidence="11">The sequence shown here is derived from an EMBL/GenBank/DDBJ whole genome shotgun (WGS) entry which is preliminary data.</text>
</comment>
<keyword evidence="5 7" id="KW-0479">Metal-binding</keyword>
<evidence type="ECO:0000256" key="7">
    <source>
        <dbReference type="PIRNR" id="PIRNR002560"/>
    </source>
</evidence>
<evidence type="ECO:0000313" key="11">
    <source>
        <dbReference type="EMBL" id="MBJ6125546.1"/>
    </source>
</evidence>
<dbReference type="InterPro" id="IPR009040">
    <property type="entry name" value="Ferritin-like_diiron"/>
</dbReference>
<keyword evidence="12" id="KW-1185">Reference proteome</keyword>
<dbReference type="InterPro" id="IPR008331">
    <property type="entry name" value="Ferritin_DPS_dom"/>
</dbReference>
<evidence type="ECO:0000256" key="9">
    <source>
        <dbReference type="SAM" id="MobiDB-lite"/>
    </source>
</evidence>
<sequence length="140" mass="15760">MKGDARVIEYLNRGLRHELTAVNQPWQHSRTLADWGYNDLAKKWHEETAEERQHADRFIERIIFLEGVPNMQELNPLRIGRSKREVLENDLAVESDARDLCGGAAAYCDSIGDRVSKDHGGLGTPGAQRRNGGENGRRPG</sequence>
<dbReference type="PROSITE" id="PS00549">
    <property type="entry name" value="BACTERIOFERRITIN"/>
    <property type="match status" value="1"/>
</dbReference>
<evidence type="ECO:0000256" key="5">
    <source>
        <dbReference type="ARBA" id="ARBA00022723"/>
    </source>
</evidence>
<dbReference type="Gene3D" id="1.20.1260.10">
    <property type="match status" value="1"/>
</dbReference>
<keyword evidence="6 7" id="KW-0408">Iron</keyword>